<dbReference type="InterPro" id="IPR003439">
    <property type="entry name" value="ABC_transporter-like_ATP-bd"/>
</dbReference>
<dbReference type="SUPFAM" id="SSF52540">
    <property type="entry name" value="P-loop containing nucleoside triphosphate hydrolases"/>
    <property type="match status" value="1"/>
</dbReference>
<dbReference type="InterPro" id="IPR017871">
    <property type="entry name" value="ABC_transporter-like_CS"/>
</dbReference>
<evidence type="ECO:0000256" key="3">
    <source>
        <dbReference type="ARBA" id="ARBA00022840"/>
    </source>
</evidence>
<dbReference type="SMART" id="SM00382">
    <property type="entry name" value="AAA"/>
    <property type="match status" value="1"/>
</dbReference>
<dbReference type="EMBL" id="CP119108">
    <property type="protein sequence ID" value="WEG09376.1"/>
    <property type="molecule type" value="Genomic_DNA"/>
</dbReference>
<evidence type="ECO:0000256" key="1">
    <source>
        <dbReference type="ARBA" id="ARBA00022448"/>
    </source>
</evidence>
<dbReference type="PANTHER" id="PTHR42788">
    <property type="entry name" value="TAURINE IMPORT ATP-BINDING PROTEIN-RELATED"/>
    <property type="match status" value="1"/>
</dbReference>
<dbReference type="RefSeq" id="WP_275278700.1">
    <property type="nucleotide sequence ID" value="NZ_CP119108.1"/>
</dbReference>
<evidence type="ECO:0000313" key="6">
    <source>
        <dbReference type="Proteomes" id="UP001214553"/>
    </source>
</evidence>
<reference evidence="5 6" key="1">
    <citation type="submission" date="2023-03" db="EMBL/GenBank/DDBJ databases">
        <title>Genome sequence of Microbacterium sp. KACC 23027.</title>
        <authorList>
            <person name="Kim S."/>
            <person name="Heo J."/>
            <person name="Kwon S.-W."/>
        </authorList>
    </citation>
    <scope>NUCLEOTIDE SEQUENCE [LARGE SCALE GENOMIC DNA]</scope>
    <source>
        <strain evidence="5 6">KACC 23027</strain>
    </source>
</reference>
<organism evidence="5 6">
    <name type="scientific">Microbacterium horticulturae</name>
    <dbReference type="NCBI Taxonomy" id="3028316"/>
    <lineage>
        <taxon>Bacteria</taxon>
        <taxon>Bacillati</taxon>
        <taxon>Actinomycetota</taxon>
        <taxon>Actinomycetes</taxon>
        <taxon>Micrococcales</taxon>
        <taxon>Microbacteriaceae</taxon>
        <taxon>Microbacterium</taxon>
    </lineage>
</organism>
<dbReference type="PROSITE" id="PS50893">
    <property type="entry name" value="ABC_TRANSPORTER_2"/>
    <property type="match status" value="1"/>
</dbReference>
<dbReference type="Gene3D" id="3.40.50.300">
    <property type="entry name" value="P-loop containing nucleotide triphosphate hydrolases"/>
    <property type="match status" value="1"/>
</dbReference>
<dbReference type="CDD" id="cd03293">
    <property type="entry name" value="ABC_NrtD_SsuB_transporters"/>
    <property type="match status" value="1"/>
</dbReference>
<dbReference type="GO" id="GO:0005524">
    <property type="term" value="F:ATP binding"/>
    <property type="evidence" value="ECO:0007669"/>
    <property type="project" value="UniProtKB-KW"/>
</dbReference>
<dbReference type="PROSITE" id="PS00211">
    <property type="entry name" value="ABC_TRANSPORTER_1"/>
    <property type="match status" value="1"/>
</dbReference>
<dbReference type="InterPro" id="IPR050166">
    <property type="entry name" value="ABC_transporter_ATP-bind"/>
</dbReference>
<keyword evidence="6" id="KW-1185">Reference proteome</keyword>
<dbReference type="InterPro" id="IPR003593">
    <property type="entry name" value="AAA+_ATPase"/>
</dbReference>
<feature type="domain" description="ABC transporter" evidence="4">
    <location>
        <begin position="22"/>
        <end position="250"/>
    </location>
</feature>
<keyword evidence="1" id="KW-0813">Transport</keyword>
<keyword evidence="2" id="KW-0547">Nucleotide-binding</keyword>
<gene>
    <name evidence="5" type="ORF">PU630_02070</name>
</gene>
<proteinExistence type="predicted"/>
<accession>A0ABY8C2U0</accession>
<dbReference type="Proteomes" id="UP001214553">
    <property type="component" value="Chromosome"/>
</dbReference>
<dbReference type="PANTHER" id="PTHR42788:SF13">
    <property type="entry name" value="ALIPHATIC SULFONATES IMPORT ATP-BINDING PROTEIN SSUB"/>
    <property type="match status" value="1"/>
</dbReference>
<keyword evidence="3 5" id="KW-0067">ATP-binding</keyword>
<evidence type="ECO:0000313" key="5">
    <source>
        <dbReference type="EMBL" id="WEG09376.1"/>
    </source>
</evidence>
<evidence type="ECO:0000259" key="4">
    <source>
        <dbReference type="PROSITE" id="PS50893"/>
    </source>
</evidence>
<dbReference type="InterPro" id="IPR027417">
    <property type="entry name" value="P-loop_NTPase"/>
</dbReference>
<dbReference type="Pfam" id="PF00005">
    <property type="entry name" value="ABC_tran"/>
    <property type="match status" value="1"/>
</dbReference>
<evidence type="ECO:0000256" key="2">
    <source>
        <dbReference type="ARBA" id="ARBA00022741"/>
    </source>
</evidence>
<sequence length="274" mass="30408">MEKVGDAGVVHQPAPSDDVYDFVVEDVSKVFVGSTRVQALSDIDLKLKRGSFTCIVGPSGCGKSTLLRIVGELETATKGRVQINVPQARTPRSAFVFQEHGVFPWFTVLQNVAFGQQMASVGKKEREQNAGRWIAEVGLTGFEHAYPHQLSGGMRQRIAIARAFATGSPVLLMDEPLGALDAQTRMLMQEQLLHLWEIEQKTVVLVTHSIEEAILLGDQIVVMSARPGRVKEIIDVPFGRPRDFAIEASREFGELKQYIWDSLRDEVQASMRFS</sequence>
<protein>
    <submittedName>
        <fullName evidence="5">ABC transporter ATP-binding protein</fullName>
    </submittedName>
</protein>
<name>A0ABY8C2U0_9MICO</name>